<dbReference type="OMA" id="CDKHQKQ"/>
<name>A0A8S1L236_PARPR</name>
<reference evidence="1" key="1">
    <citation type="submission" date="2021-01" db="EMBL/GenBank/DDBJ databases">
        <authorList>
            <consortium name="Genoscope - CEA"/>
            <person name="William W."/>
        </authorList>
    </citation>
    <scope>NUCLEOTIDE SEQUENCE</scope>
</reference>
<accession>A0A8S1L236</accession>
<gene>
    <name evidence="1" type="ORF">PPRIM_AZ9-3.1.T0310129</name>
</gene>
<dbReference type="Proteomes" id="UP000688137">
    <property type="component" value="Unassembled WGS sequence"/>
</dbReference>
<comment type="caution">
    <text evidence="1">The sequence shown here is derived from an EMBL/GenBank/DDBJ whole genome shotgun (WGS) entry which is preliminary data.</text>
</comment>
<protein>
    <submittedName>
        <fullName evidence="1">Uncharacterized protein</fullName>
    </submittedName>
</protein>
<sequence>MNLFEIYPEMDHEKTFDDLFYKRISFQNNENNYKLFGFDKCFKKRWKSLFKNFALPFQQINYFDTKELNQSCHCNECGGKVKKKILINKRELKDNQFSAIKQRYPASPHSTFKQGSEFNWFISTFQYYINQFLCDKHQKQIIQRSARESLIPVIQLIQAQNLMKKISRTHKIEQDLKSKINIQTESLFNKVQKKIDDKEQGKFVEIQIQKPKDIDIIKQRDLLKKKSIKQSPNSIQYRIKTDVSSYYFANQQKKQIFNLPNLSNLENLKKNSLSNFESKTPRMLIRSDKFNLKQPLTQRLLATYLKKSNSKSKQFNNKKQ</sequence>
<keyword evidence="2" id="KW-1185">Reference proteome</keyword>
<proteinExistence type="predicted"/>
<organism evidence="1 2">
    <name type="scientific">Paramecium primaurelia</name>
    <dbReference type="NCBI Taxonomy" id="5886"/>
    <lineage>
        <taxon>Eukaryota</taxon>
        <taxon>Sar</taxon>
        <taxon>Alveolata</taxon>
        <taxon>Ciliophora</taxon>
        <taxon>Intramacronucleata</taxon>
        <taxon>Oligohymenophorea</taxon>
        <taxon>Peniculida</taxon>
        <taxon>Parameciidae</taxon>
        <taxon>Paramecium</taxon>
    </lineage>
</organism>
<dbReference type="EMBL" id="CAJJDM010000030">
    <property type="protein sequence ID" value="CAD8061081.1"/>
    <property type="molecule type" value="Genomic_DNA"/>
</dbReference>
<evidence type="ECO:0000313" key="2">
    <source>
        <dbReference type="Proteomes" id="UP000688137"/>
    </source>
</evidence>
<evidence type="ECO:0000313" key="1">
    <source>
        <dbReference type="EMBL" id="CAD8061081.1"/>
    </source>
</evidence>
<dbReference type="AlphaFoldDB" id="A0A8S1L236"/>